<evidence type="ECO:0000313" key="2">
    <source>
        <dbReference type="Proteomes" id="UP000016931"/>
    </source>
</evidence>
<dbReference type="Proteomes" id="UP000016931">
    <property type="component" value="Unassembled WGS sequence"/>
</dbReference>
<name>M3BS99_SPHMS</name>
<gene>
    <name evidence="1" type="ORF">SEPMUDRAFT_151850</name>
</gene>
<accession>M3BS99</accession>
<organism evidence="1 2">
    <name type="scientific">Sphaerulina musiva (strain SO2202)</name>
    <name type="common">Poplar stem canker fungus</name>
    <name type="synonym">Septoria musiva</name>
    <dbReference type="NCBI Taxonomy" id="692275"/>
    <lineage>
        <taxon>Eukaryota</taxon>
        <taxon>Fungi</taxon>
        <taxon>Dikarya</taxon>
        <taxon>Ascomycota</taxon>
        <taxon>Pezizomycotina</taxon>
        <taxon>Dothideomycetes</taxon>
        <taxon>Dothideomycetidae</taxon>
        <taxon>Mycosphaerellales</taxon>
        <taxon>Mycosphaerellaceae</taxon>
        <taxon>Sphaerulina</taxon>
    </lineage>
</organism>
<reference evidence="1 2" key="1">
    <citation type="journal article" date="2012" name="PLoS Pathog.">
        <title>Diverse lifestyles and strategies of plant pathogenesis encoded in the genomes of eighteen Dothideomycetes fungi.</title>
        <authorList>
            <person name="Ohm R.A."/>
            <person name="Feau N."/>
            <person name="Henrissat B."/>
            <person name="Schoch C.L."/>
            <person name="Horwitz B.A."/>
            <person name="Barry K.W."/>
            <person name="Condon B.J."/>
            <person name="Copeland A.C."/>
            <person name="Dhillon B."/>
            <person name="Glaser F."/>
            <person name="Hesse C.N."/>
            <person name="Kosti I."/>
            <person name="LaButti K."/>
            <person name="Lindquist E.A."/>
            <person name="Lucas S."/>
            <person name="Salamov A.A."/>
            <person name="Bradshaw R.E."/>
            <person name="Ciuffetti L."/>
            <person name="Hamelin R.C."/>
            <person name="Kema G.H.J."/>
            <person name="Lawrence C."/>
            <person name="Scott J.A."/>
            <person name="Spatafora J.W."/>
            <person name="Turgeon B.G."/>
            <person name="de Wit P.J.G.M."/>
            <person name="Zhong S."/>
            <person name="Goodwin S.B."/>
            <person name="Grigoriev I.V."/>
        </authorList>
    </citation>
    <scope>NUCLEOTIDE SEQUENCE [LARGE SCALE GENOMIC DNA]</scope>
    <source>
        <strain evidence="1 2">SO2202</strain>
    </source>
</reference>
<sequence length="206" mass="23430">MPRNKLRLQVALYARPKHPDSYHYALFISPKDFARESTSTKPTTATTKHHVKNTLQVDETTGAATTPWRYEKAVLTHGVESEPRLLVRILIAKLSMSREQVEEILQSVPIYQVDDDHKSKDTCNDDRKEPPKKLFNCVTWVRDACEALQTQGAIAGRKLEGWDEIERKSVAYVNQKRAQSRWDGSWKGGSRGVPLMDLNGGQEIVE</sequence>
<protein>
    <submittedName>
        <fullName evidence="1">Uncharacterized protein</fullName>
    </submittedName>
</protein>
<keyword evidence="2" id="KW-1185">Reference proteome</keyword>
<dbReference type="OMA" id="HDERENK"/>
<proteinExistence type="predicted"/>
<dbReference type="AlphaFoldDB" id="M3BS99"/>
<dbReference type="EMBL" id="KB456270">
    <property type="protein sequence ID" value="EMF08963.1"/>
    <property type="molecule type" value="Genomic_DNA"/>
</dbReference>
<dbReference type="RefSeq" id="XP_016757084.1">
    <property type="nucleotide sequence ID" value="XM_016907079.1"/>
</dbReference>
<dbReference type="GeneID" id="27904216"/>
<evidence type="ECO:0000313" key="1">
    <source>
        <dbReference type="EMBL" id="EMF08963.1"/>
    </source>
</evidence>
<dbReference type="InterPro" id="IPR054208">
    <property type="entry name" value="DUF6914"/>
</dbReference>
<dbReference type="Pfam" id="PF21858">
    <property type="entry name" value="DUF6914"/>
    <property type="match status" value="1"/>
</dbReference>
<dbReference type="HOGENOM" id="CLU_095770_2_1_1"/>
<dbReference type="eggNOG" id="ENOG502RZJU">
    <property type="taxonomic scope" value="Eukaryota"/>
</dbReference>
<dbReference type="OrthoDB" id="2679825at2759"/>